<proteinExistence type="predicted"/>
<dbReference type="OrthoDB" id="5956066at2759"/>
<dbReference type="Pfam" id="PF00094">
    <property type="entry name" value="VWD"/>
    <property type="match status" value="1"/>
</dbReference>
<evidence type="ECO:0000259" key="1">
    <source>
        <dbReference type="PROSITE" id="PS51233"/>
    </source>
</evidence>
<dbReference type="AlphaFoldDB" id="A0A0E4G0C2"/>
<name>A0A0E4G0C2_FOLCA</name>
<dbReference type="InterPro" id="IPR001846">
    <property type="entry name" value="VWF_type-D"/>
</dbReference>
<protein>
    <submittedName>
        <fullName evidence="2">Vitellogenin</fullName>
    </submittedName>
</protein>
<accession>A0A0E4G0C2</accession>
<feature type="non-terminal residue" evidence="2">
    <location>
        <position position="120"/>
    </location>
</feature>
<feature type="domain" description="VWFD" evidence="1">
    <location>
        <begin position="1"/>
        <end position="120"/>
    </location>
</feature>
<gene>
    <name evidence="2" type="primary">VG</name>
</gene>
<feature type="non-terminal residue" evidence="2">
    <location>
        <position position="1"/>
    </location>
</feature>
<dbReference type="PROSITE" id="PS51233">
    <property type="entry name" value="VWFD"/>
    <property type="match status" value="1"/>
</dbReference>
<reference evidence="2" key="1">
    <citation type="submission" date="2014-10" db="EMBL/GenBank/DDBJ databases">
        <title>Wolbachia population dynamics in collembolan Folsomia candida.</title>
        <authorList>
            <person name="Hou L.B."/>
        </authorList>
    </citation>
    <scope>NUCLEOTIDE SEQUENCE</scope>
    <source>
        <strain evidence="2">Fuji-Japan</strain>
    </source>
</reference>
<sequence>KPRFVVLGKKISNDKLGVKILAGEHKVELNDLNNVIIDGKSQSLSDKLIFPEGDTKVFKIYKHDENNVFLLSKSLGLAIRYTGHYTTVTIGSRFRAQQCGLCGNFDGCRKNDFTGPATTC</sequence>
<organism evidence="2">
    <name type="scientific">Folsomia candida</name>
    <name type="common">Springtail</name>
    <dbReference type="NCBI Taxonomy" id="158441"/>
    <lineage>
        <taxon>Eukaryota</taxon>
        <taxon>Metazoa</taxon>
        <taxon>Ecdysozoa</taxon>
        <taxon>Arthropoda</taxon>
        <taxon>Hexapoda</taxon>
        <taxon>Collembola</taxon>
        <taxon>Entomobryomorpha</taxon>
        <taxon>Isotomoidea</taxon>
        <taxon>Isotomidae</taxon>
        <taxon>Proisotominae</taxon>
        <taxon>Folsomia</taxon>
    </lineage>
</organism>
<evidence type="ECO:0000313" key="2">
    <source>
        <dbReference type="EMBL" id="BAR64206.1"/>
    </source>
</evidence>
<dbReference type="EMBL" id="LC005411">
    <property type="protein sequence ID" value="BAR64206.1"/>
    <property type="molecule type" value="Genomic_DNA"/>
</dbReference>